<keyword evidence="3" id="KW-0597">Phosphoprotein</keyword>
<dbReference type="SUPFAM" id="SSF143575">
    <property type="entry name" value="GAS2 domain-like"/>
    <property type="match status" value="1"/>
</dbReference>
<dbReference type="InterPro" id="IPR018247">
    <property type="entry name" value="EF_Hand_1_Ca_BS"/>
</dbReference>
<dbReference type="FunFam" id="1.20.58.60:FF:000001">
    <property type="entry name" value="Microtubule-actin cross-linking factor 1"/>
    <property type="match status" value="4"/>
</dbReference>
<dbReference type="Gene3D" id="1.20.58.60">
    <property type="match status" value="28"/>
</dbReference>
<evidence type="ECO:0000256" key="2">
    <source>
        <dbReference type="ARBA" id="ARBA00022490"/>
    </source>
</evidence>
<dbReference type="Pfam" id="PF00435">
    <property type="entry name" value="Spectrin"/>
    <property type="match status" value="20"/>
</dbReference>
<dbReference type="GO" id="GO:0045104">
    <property type="term" value="P:intermediate filament cytoskeleton organization"/>
    <property type="evidence" value="ECO:0007669"/>
    <property type="project" value="InterPro"/>
</dbReference>
<dbReference type="PROSITE" id="PS00018">
    <property type="entry name" value="EF_HAND_1"/>
    <property type="match status" value="2"/>
</dbReference>
<feature type="coiled-coil region" evidence="7">
    <location>
        <begin position="3927"/>
        <end position="3990"/>
    </location>
</feature>
<evidence type="ECO:0000256" key="4">
    <source>
        <dbReference type="ARBA" id="ARBA00022737"/>
    </source>
</evidence>
<dbReference type="CDD" id="cd00176">
    <property type="entry name" value="SPEC"/>
    <property type="match status" value="16"/>
</dbReference>
<dbReference type="Proteomes" id="UP000886998">
    <property type="component" value="Unassembled WGS sequence"/>
</dbReference>
<keyword evidence="5" id="KW-0106">Calcium</keyword>
<organism evidence="12 13">
    <name type="scientific">Trichonephila inaurata madagascariensis</name>
    <dbReference type="NCBI Taxonomy" id="2747483"/>
    <lineage>
        <taxon>Eukaryota</taxon>
        <taxon>Metazoa</taxon>
        <taxon>Ecdysozoa</taxon>
        <taxon>Arthropoda</taxon>
        <taxon>Chelicerata</taxon>
        <taxon>Arachnida</taxon>
        <taxon>Araneae</taxon>
        <taxon>Araneomorphae</taxon>
        <taxon>Entelegynae</taxon>
        <taxon>Araneoidea</taxon>
        <taxon>Nephilidae</taxon>
        <taxon>Trichonephila</taxon>
        <taxon>Trichonephila inaurata</taxon>
    </lineage>
</organism>
<feature type="region of interest" description="Disordered" evidence="8">
    <location>
        <begin position="7049"/>
        <end position="7087"/>
    </location>
</feature>
<evidence type="ECO:0000256" key="7">
    <source>
        <dbReference type="SAM" id="Coils"/>
    </source>
</evidence>
<dbReference type="PROSITE" id="PS50222">
    <property type="entry name" value="EF_HAND_2"/>
    <property type="match status" value="2"/>
</dbReference>
<dbReference type="CDD" id="cd00051">
    <property type="entry name" value="EFh"/>
    <property type="match status" value="1"/>
</dbReference>
<evidence type="ECO:0000313" key="12">
    <source>
        <dbReference type="EMBL" id="GFY44145.1"/>
    </source>
</evidence>
<dbReference type="FunFam" id="1.20.58.60:FF:000053">
    <property type="entry name" value="Short stop, isoform K"/>
    <property type="match status" value="1"/>
</dbReference>
<dbReference type="SUPFAM" id="SSF47473">
    <property type="entry name" value="EF-hand"/>
    <property type="match status" value="1"/>
</dbReference>
<dbReference type="SMART" id="SM00054">
    <property type="entry name" value="EFh"/>
    <property type="match status" value="2"/>
</dbReference>
<name>A0A8X7BUA4_9ARAC</name>
<feature type="domain" description="EF-hand" evidence="10">
    <location>
        <begin position="6914"/>
        <end position="6949"/>
    </location>
</feature>
<evidence type="ECO:0000256" key="1">
    <source>
        <dbReference type="ARBA" id="ARBA00004245"/>
    </source>
</evidence>
<dbReference type="Pfam" id="PF13499">
    <property type="entry name" value="EF-hand_7"/>
    <property type="match status" value="1"/>
</dbReference>
<keyword evidence="4" id="KW-0677">Repeat</keyword>
<dbReference type="InterPro" id="IPR036534">
    <property type="entry name" value="GAR_dom_sf"/>
</dbReference>
<dbReference type="InterPro" id="IPR035915">
    <property type="entry name" value="Plakin_repeat_sf"/>
</dbReference>
<dbReference type="Pfam" id="PF21019">
    <property type="entry name" value="Spectrin_3"/>
    <property type="match status" value="1"/>
</dbReference>
<dbReference type="InterPro" id="IPR002048">
    <property type="entry name" value="EF_hand_dom"/>
</dbReference>
<evidence type="ECO:0000256" key="8">
    <source>
        <dbReference type="SAM" id="MobiDB-lite"/>
    </source>
</evidence>
<dbReference type="PANTHER" id="PTHR23169:SF23">
    <property type="entry name" value="SHORT STOP, ISOFORM H"/>
    <property type="match status" value="1"/>
</dbReference>
<dbReference type="OrthoDB" id="2250192at2759"/>
<dbReference type="SMART" id="SM00150">
    <property type="entry name" value="SPEC"/>
    <property type="match status" value="33"/>
</dbReference>
<dbReference type="GO" id="GO:0008017">
    <property type="term" value="F:microtubule binding"/>
    <property type="evidence" value="ECO:0007669"/>
    <property type="project" value="InterPro"/>
</dbReference>
<dbReference type="InterPro" id="IPR003108">
    <property type="entry name" value="GAR_dom"/>
</dbReference>
<dbReference type="InterPro" id="IPR011992">
    <property type="entry name" value="EF-hand-dom_pair"/>
</dbReference>
<keyword evidence="9" id="KW-0472">Membrane</keyword>
<dbReference type="SMART" id="SM00243">
    <property type="entry name" value="GAS2"/>
    <property type="match status" value="1"/>
</dbReference>
<dbReference type="Gene3D" id="3.90.1290.10">
    <property type="entry name" value="Plakin repeat"/>
    <property type="match status" value="12"/>
</dbReference>
<evidence type="ECO:0008006" key="14">
    <source>
        <dbReference type="Google" id="ProtNLM"/>
    </source>
</evidence>
<dbReference type="SUPFAM" id="SSF46966">
    <property type="entry name" value="Spectrin repeat"/>
    <property type="match status" value="25"/>
</dbReference>
<feature type="compositionally biased region" description="Low complexity" evidence="8">
    <location>
        <begin position="4219"/>
        <end position="4234"/>
    </location>
</feature>
<feature type="coiled-coil region" evidence="7">
    <location>
        <begin position="4495"/>
        <end position="4543"/>
    </location>
</feature>
<feature type="domain" description="GAR" evidence="11">
    <location>
        <begin position="6953"/>
        <end position="7025"/>
    </location>
</feature>
<dbReference type="GO" id="GO:0031122">
    <property type="term" value="P:cytoplasmic microtubule organization"/>
    <property type="evidence" value="ECO:0007669"/>
    <property type="project" value="TreeGrafter"/>
</dbReference>
<dbReference type="FunFam" id="1.20.58.60:FF:000030">
    <property type="entry name" value="Short stop, isoform K"/>
    <property type="match status" value="1"/>
</dbReference>
<evidence type="ECO:0000256" key="6">
    <source>
        <dbReference type="ARBA" id="ARBA00023212"/>
    </source>
</evidence>
<dbReference type="FunFam" id="1.20.58.60:FF:000055">
    <property type="entry name" value="Short stop, isoform K"/>
    <property type="match status" value="1"/>
</dbReference>
<accession>A0A8X7BUA4</accession>
<feature type="region of interest" description="Disordered" evidence="8">
    <location>
        <begin position="6770"/>
        <end position="6823"/>
    </location>
</feature>
<dbReference type="SMART" id="SM00250">
    <property type="entry name" value="PLEC"/>
    <property type="match status" value="21"/>
</dbReference>
<evidence type="ECO:0000313" key="13">
    <source>
        <dbReference type="Proteomes" id="UP000886998"/>
    </source>
</evidence>
<dbReference type="InterPro" id="IPR049538">
    <property type="entry name" value="PCN-like_spectrin-like_rpt"/>
</dbReference>
<feature type="coiled-coil region" evidence="7">
    <location>
        <begin position="4929"/>
        <end position="5030"/>
    </location>
</feature>
<dbReference type="SUPFAM" id="SSF75399">
    <property type="entry name" value="Plakin repeat"/>
    <property type="match status" value="15"/>
</dbReference>
<keyword evidence="6" id="KW-0206">Cytoskeleton</keyword>
<keyword evidence="9" id="KW-1133">Transmembrane helix</keyword>
<feature type="coiled-coil region" evidence="7">
    <location>
        <begin position="486"/>
        <end position="513"/>
    </location>
</feature>
<dbReference type="GO" id="GO:0005198">
    <property type="term" value="F:structural molecule activity"/>
    <property type="evidence" value="ECO:0007669"/>
    <property type="project" value="TreeGrafter"/>
</dbReference>
<feature type="compositionally biased region" description="Low complexity" evidence="8">
    <location>
        <begin position="7056"/>
        <end position="7074"/>
    </location>
</feature>
<dbReference type="InterPro" id="IPR002017">
    <property type="entry name" value="Spectrin_repeat"/>
</dbReference>
<evidence type="ECO:0000256" key="5">
    <source>
        <dbReference type="ARBA" id="ARBA00022837"/>
    </source>
</evidence>
<dbReference type="FunFam" id="3.30.920.20:FF:000001">
    <property type="entry name" value="Microtubule-actin cross-linking factor 1"/>
    <property type="match status" value="1"/>
</dbReference>
<feature type="compositionally biased region" description="Polar residues" evidence="8">
    <location>
        <begin position="4186"/>
        <end position="4197"/>
    </location>
</feature>
<dbReference type="InterPro" id="IPR043197">
    <property type="entry name" value="Plakin"/>
</dbReference>
<keyword evidence="2" id="KW-0963">Cytoplasm</keyword>
<feature type="compositionally biased region" description="Basic and acidic residues" evidence="8">
    <location>
        <begin position="6787"/>
        <end position="6800"/>
    </location>
</feature>
<feature type="coiled-coil region" evidence="7">
    <location>
        <begin position="3582"/>
        <end position="3656"/>
    </location>
</feature>
<feature type="transmembrane region" description="Helical" evidence="9">
    <location>
        <begin position="33"/>
        <end position="55"/>
    </location>
</feature>
<dbReference type="FunFam" id="1.20.58.60:FF:000044">
    <property type="entry name" value="Short stop, isoform K"/>
    <property type="match status" value="1"/>
</dbReference>
<feature type="coiled-coil region" evidence="7">
    <location>
        <begin position="4785"/>
        <end position="4840"/>
    </location>
</feature>
<evidence type="ECO:0000259" key="11">
    <source>
        <dbReference type="PROSITE" id="PS51460"/>
    </source>
</evidence>
<dbReference type="Pfam" id="PF21020">
    <property type="entry name" value="Spectrin_4"/>
    <property type="match status" value="1"/>
</dbReference>
<reference evidence="12" key="1">
    <citation type="submission" date="2020-08" db="EMBL/GenBank/DDBJ databases">
        <title>Multicomponent nature underlies the extraordinary mechanical properties of spider dragline silk.</title>
        <authorList>
            <person name="Kono N."/>
            <person name="Nakamura H."/>
            <person name="Mori M."/>
            <person name="Yoshida Y."/>
            <person name="Ohtoshi R."/>
            <person name="Malay A.D."/>
            <person name="Moran D.A.P."/>
            <person name="Tomita M."/>
            <person name="Numata K."/>
            <person name="Arakawa K."/>
        </authorList>
    </citation>
    <scope>NUCLEOTIDE SEQUENCE</scope>
</reference>
<evidence type="ECO:0000259" key="10">
    <source>
        <dbReference type="PROSITE" id="PS50222"/>
    </source>
</evidence>
<dbReference type="FunFam" id="1.20.58.60:FF:000040">
    <property type="entry name" value="Short stop, isoform N"/>
    <property type="match status" value="1"/>
</dbReference>
<feature type="coiled-coil region" evidence="7">
    <location>
        <begin position="5394"/>
        <end position="5428"/>
    </location>
</feature>
<dbReference type="Gene3D" id="1.10.238.10">
    <property type="entry name" value="EF-hand"/>
    <property type="match status" value="1"/>
</dbReference>
<dbReference type="InterPro" id="IPR001101">
    <property type="entry name" value="Plectin_repeat"/>
</dbReference>
<dbReference type="GO" id="GO:0005509">
    <property type="term" value="F:calcium ion binding"/>
    <property type="evidence" value="ECO:0007669"/>
    <property type="project" value="InterPro"/>
</dbReference>
<feature type="region of interest" description="Disordered" evidence="8">
    <location>
        <begin position="4173"/>
        <end position="4236"/>
    </location>
</feature>
<feature type="coiled-coil region" evidence="7">
    <location>
        <begin position="4567"/>
        <end position="4601"/>
    </location>
</feature>
<feature type="domain" description="EF-hand" evidence="10">
    <location>
        <begin position="6878"/>
        <end position="6913"/>
    </location>
</feature>
<evidence type="ECO:0000256" key="3">
    <source>
        <dbReference type="ARBA" id="ARBA00022553"/>
    </source>
</evidence>
<dbReference type="Gene3D" id="3.30.920.20">
    <property type="entry name" value="Gas2-like domain"/>
    <property type="match status" value="1"/>
</dbReference>
<dbReference type="GO" id="GO:0005737">
    <property type="term" value="C:cytoplasm"/>
    <property type="evidence" value="ECO:0007669"/>
    <property type="project" value="TreeGrafter"/>
</dbReference>
<comment type="subcellular location">
    <subcellularLocation>
        <location evidence="1">Cytoplasm</location>
        <location evidence="1">Cytoskeleton</location>
    </subcellularLocation>
</comment>
<dbReference type="GO" id="GO:0005882">
    <property type="term" value="C:intermediate filament"/>
    <property type="evidence" value="ECO:0007669"/>
    <property type="project" value="TreeGrafter"/>
</dbReference>
<keyword evidence="13" id="KW-1185">Reference proteome</keyword>
<gene>
    <name evidence="12" type="primary">DST</name>
    <name evidence="12" type="ORF">TNIN_66701</name>
</gene>
<dbReference type="Pfam" id="PF02187">
    <property type="entry name" value="GAS2"/>
    <property type="match status" value="1"/>
</dbReference>
<feature type="coiled-coil region" evidence="7">
    <location>
        <begin position="5723"/>
        <end position="5750"/>
    </location>
</feature>
<keyword evidence="7" id="KW-0175">Coiled coil</keyword>
<comment type="caution">
    <text evidence="12">The sequence shown here is derived from an EMBL/GenBank/DDBJ whole genome shotgun (WGS) entry which is preliminary data.</text>
</comment>
<sequence length="7087" mass="806867">MSNPYVSLEEEVFKQIVIGGVCGLTTSKVFNRCILASLLLIGGFFLCHLLLYQGYFSVDPSKLFQDMKNFIKLDHTPDIDNISSYVREFGKYFAATVSSFSDVFVIYEQRLEKLQRLAEKVHRETKQCDGKMDDIERHINEEEKRVQRLHPNDAKYNCDQIESELKHVEDSLKSMSKDVQTLRDGRYHQALELHKRVQHLHERFLNLRMVFQTRLVNVLAARSLKNEEKKVMKPRPLSLEKLIETNKHFKFLQECIDWVYNKLKYLEEADYGTDLPSVQSLIEQHHTEHRLIDQFQKNVDQCSSQKIHFRGEELELYCKLLSKLEKGYSEVLVLSTKRVGDLDTLLDFIQSATNELIWMNEKEEIEVSRDWSAKNLNITEIEEYQRALTIELEKREVHFNAVQDRGESLVLQKHPASKCIEAYLAAMQTQWSWLLQLMSCLDEHLKYAFVYHQFFNEAKECQTWLKQIENRLSTTYSRQNFSIDEGERLMREMQDLRDELSHYSNVVSSLIERSKDVVPLKQRRQPLPRPLRVTAVCSFKQQSSLKREMHHKQIVFEQVTQSVSTVRHFVELTRPHQSVHTDVSKLEEDVKKVRRRWDLAGTQVNDRLKALENSLELLQNYQGKYNEQKVFVSQMSAKVESMKSVSRLDSHELHHEIESSMSTYHTLSQRKAAIEDVNVDGGRYIREAKMYDLQLKQYQEGLDDNPAASEAKKAKIVSGAEIVSQELDQLNQQYTDLVNVVLQRVNELKGLVSSQEGQKFSVTIIQAAPIILKTYRTELIWEQVPFFFLNHTSNSSDHHLLTNNVSLPKLNSPHDKTFQTTFSSKPSSQSISTVEFSKTSSKDSNFLTSIDVNVDGENSYSNKGPFTELSGTTLSFTEVKSSRRSSFANPSAITVFEMPTILEPFSQKHITFIEAIHLNIINIKVLKYFHLTTKKEYSLEEAASNYFIEKIFYNSIIEYYGICDPKNKQEITLLEAIQRKLFNIKSGSFCNPESGVDISTEQAVELGIVKKDSIIYLIQKNILNCVQYTIPEAVIKGYLDPDSGVFTSPQSKTILSIPDSYQLGYLNTAPPIIEDSYSLVEAINSELISETGNKIIDPDSGKLYSISEALNHGILSKRLREVVDPSIGNIVTLPEAVDYELINVSTNCYVHPTSGKEMSLEEAYQQNFILPSLTLKHAFERGLIEENGKVVNVLNSSKVSLIRAAVIGIINLDIKCIVYPEEDKVLTLAEALTSGIVTPDCKFCDYRSNEKLTISQAANRGYLASVDRRMIFDIEGFRDTKTNEYVSFNVAVNRSIIHKESGCVRDLNTNIYMSMQNGIERKLVIQQVYEMLARSIGIHDERGNELSLLDCVLKGIINPETGYLLDPDTKYPLRLVEAVERNLITEEGAVTLKSLLNITVTLTSITKTTTRYVTIANQSLGSDLRMTFEEAYKRGLIDERQSTFKDPCTGNIMPIEEAISKGYLSILPSSTSEAHIKQSEVTLFKNNLEFNKQCFTVGAQEISQPMDVDEGTFRDSLNFIHNQHALSSDTVRKFSNSSASSIELTKLIAPGEIIPKGIFQKDNHTSDYHNSKETLYAGCNKINDFSASLQSQPFSVNLKYLLTSGILNIESGYIRLDNETISLEEGINRGVLNPSSAFVVEYQSKKMLTLDLAIKEGFISSTGEYIMPSKKMSFKEALEQKCIICTDETNECNDDANEVLSVENGSIIFNKIFSNSRLETSDIGVEVNEDKMYKKASEHKGTECDMYSERAERVDIKNEHSVNKLIINKAINQKTIIPLGSSEFTTNFELKKVPEFSSNQNNVRAISSFENNSDTAITVNSMSALSGAEVTVNDHEVKMELREKSSDFEMNEGIENIKKSSKSQYSIPRFEVTIGRAQLADPAKAVILKKVKRKKVSPNDAAERGITDKKTADTLKDIEKLIGPDGNSVSLEEAVKLSLINGDDGVIKNPKNNETLNINQAISDGLLDAESGHFILPIGRSLSIPEAVNQGLVEPVQQKIVHPEHGEHLSIQEAIVCEIIDPNSELTEPCSGKNLTLENAIETGVVDGYTGDVKTWDGKVSMLEAVKQNIFENISSVQISLPPLAASFPVALFHGFINVENRNYIHPITGQATPILEAIHQGLVMSSGGDQAEDAIPLWTALEENLIDPVTCTLFHPTSKQIIPVADAVENGILLISSEMPHKEEKIQVVPHSLYRLGDIIDRDLIEINDYSILNKEKKLIPLLDVLTQNQISSDAIVKLESYSELTVLVNSAKDYYNINPLSKEVAVISGYYDEINDSFLDACIKSPITFQAFVNQNSEVLSQCRVKNPKTLEYISLLDGMQNKIIDAESGKYFDTVNNKILSCLEASKTMDLIYLAKEKDNLTVTSKSFTLKEAIERKIIDLDTLTVKTSSIIVSLNKAVSLKIIDQSSILIYNPQKDSLVSFEESEKFGMINCEKGIYIHPITGQELSWKDAFKKGFIVPKRKPISLETVINQGLANPETGLILDSITKHEDSIELSVRRGVVHSLLSLIKDTKTDKFITLEEALQKRIVSKSGKVKSTADNTWLNWDEALNQGLIKTSKLNLTLIQAIKEEYYDLETRKFLNPSSGENITLKQAIQNNLIDVESAKAKNPENGQFVSLEEAISHNVIDDIKGVYKQGFLNLKVAWEKGLIVNCAAPLTLSEALELNMYNSDSGKLKLSEGTEKTIGELINEGIIDKNSPTLFDPLLQKITSLSDSVQCDFLDCKSGLLKNPLSEEKMNLYRAYDLGLILPIKSNLTLSEALNKVFYKSETVTYFDVFSHTEMSLAEAVKEQIIDTTTTVFCDQKQQQLCSFQNALKFNLINISNGTAFISDTGNYINLEEAVDRNYLSEMKCISMKEAISKGVYQESCGLFLNPFTTECISLKDAISLGFINPNSVVVKDTREGVDLELSLEEAVLKNIVDDQKGVIYGPGDSVIMLNEAFEMGYLVERRPAMSLQKAIKDGLYNSKNGKFLINGECKTLRDCLKYNDIDGSLPCYKSDNKRLASLNETIRRRIIDDHLGMFKDGSEPNGISLDIALQNGNIIDSEKSLTLYESLKLDLYTNKGKFINPRNGLLITLKTARELNVISSKLSLIKSEEGLIILLEKAVDDKIIDEVAGKYVFLSTNTAICLKEALDKNLIISFSKPLSIEQALYMKLFNANTGKFLDPTTNESLTIQQAVNSGLIRNDNIAVYDENAEMLKSLKLALTDGTIDVETGRLNSLKGSFTLEQAYEHQLIMITDQTFLQNLSCVNFRTPSLPFKFACTMEEALSKALIDPKSSFIKAPENSNWVPVEQATDKGYINLRKKVIFCQISKRTDLFVIKYEDKQICSQKPSSVQEAINSRHLNVLSARFTDPKSKQIFTLKEAVDLGFIDPDSAIIQDTKKSKFTTLSAAFDNQTLDPDKGIVVNTLTNQVLTLKGAMDNGLLRTFPCTFSFIEALEFMYDKDKCLFQNPFDNTYMTLEEAITSGMVDPTLVLLKDPLSSNFIPINEAMKKGILCPKTGCLVNDSTTLLEAYHQGLLVSSEKRVAIEEKYKLCTDSTSKLLSWLQEKEQDLADLGLVREDADDLYRQIGIAKSIKQELEDNQRAVMSAIDQAQQLIEQGQDVLSKEELHTLQKNSDTLRKRYNRANDEGDKLLRRLNTALEELRKFSNELINFMEWLKESHVKQNEKERSLVDLDHLKENADAYKAFSSDAIAHQADLRFITMAAQKFVDESKDYLKVLNDFRTSLPQRLGHLEPTESQVKEKVQEVSTAFQNLLNRIDHLGDKFSVLYSKQRNFAESMEKAASWLASVQKTTKKVLDEPTAADPRAIQDQLDRVKALNMELIQQGRLIDNAKQAASALLEAFEDSDISLSDRRAIENKVKRLEDEYNNLCNVVNGRTNELQMALLHSQDIQDGLDSVLKWLDDAESNLRNQNRPVSLIKEKLEEQIQAHKVMLSDIDGQKPTLDAVNDSARELLNSSNQRLAKKIESKLKEVNVRFEKLCEKAQKRSDLLEEVCKSLSTFTSGANRFEEWLNAMFELTRKRETDARDMSISEDIINQKEAKREEFEEVLRSGKALVGKRDVTDTSVVKDRMKSLEQQWKELGDFVTEQHRRNKEKMEQLSAYETLRAKVLEWLTSMELKIDNLEPVALDKEVLRRQSMEIKALAKEHTDYGPTIDKVNDLGNNYDALLRGENPRHYSGSPTRKPSSPTRLSPPKHRRSPDYGSPSGRSVQSPLSSISSGFSSSRSSADNLGGIEDLSPIQQQLAEINHRYSLLGMKLSDRGQEINSFSDEIKVYLDALKTLLNFVQAKERQMPKDPLPVNRDQAAKQLQALKAIQDDMLERQLELDRLKIQTDDLARRKPATPGIDNLQMQMSDLVQRWNELLSTVKEKSKFLQDFKDFQDSQDAMNSWLGQKEKMFQVLGPIASDPRMVNAQIQQVQVLRDEFSHQEPILNKSRECGHAILDHLDVNSPSAKKIREQLQNTNLRWDDLMNKLTDREKNLDAAIGATKDFQDSLNRLQDRLQHISDEFDHLSEAGSDAEDQLRKLNDLEEQLEDQRPLLADAEAVCEQLCDILSDSASKTEIKNKLNGIEKQYNNLNRKMSNRKAELESALKEDKDFYLSFDRIQQWLNDMENTLSHEFPISANQDILKRQVQDFEGIYKQVLNKEHEVHLLMSKGSEMLPKVTRKSDATQLQSKMETTKRQWEKVRKIANDRHTQLQKCSENCKKYQNSLNSFVSWFNKCEDKVLSLQPISFQRTQLDKQVKEIQTIKNDMIKHSQEFENTCTYGEVLISCCDIDVENIKDEIDDLRKRWDRLNHEVADRSHALDDISHKLNVYQDKARDVNHSLHRLEDRLLSHDALGDSSKDPKLLARMKALLSEAGDVKRQLNGLKDYVNVLVAEASPSVVTSHITDEVDDLENRHRLLTQKLEDRCSDLESASEIITHFNNKMKDAHLDLNHLEEELDGMAPIARDINTVTTQINQIKNYLHRLKRAREDFEDVEHQCQDIITHGYTPDPKGCRNQLDALHRQLIRLEERAKNRDNNLEMMFGRLEKFYDDYNHINCDLDDTMEEERSFKTIGGEVDAIRSQQEEFKHYHKDRLEPLGKKIDNINKVGQGLIQSASPGVNTSVLEQDLDSLNEKWNSLKQRMNDRERKLDIAFLQSGKFLEALEGLHKWLEDTEEMVANQKPPSADYKVVKAQLQEQKFLNKLLLDRQNSMSSLMQMGNEIMKNAEPMERMQIESQLGDLMHRFDELSNSAQERTDALERTIPVAKDFQDRIVPLEEWLEQTEKKLASMATIPTDQEKIRQRMIEHEALHDDIMDHKEAFEELTEVAQTLMGLVGDDEAQMVVEKLQEATNHFAKVVEDSEHIGQLLAAAFQGLGTFNVNYEDLMAWIDEMASRFSRFRILSVYVEKLQEQLDELVELSEEIADHQKQVDDVATAGQDIMKHASGDDVIRMKEKLDNLSIKFTDLTSRAADKLRQAQESLPLVQNYHASHERITTWMDTTERQLKNLENVGLSSQETIIQRLEGEIQEYRPLVETLNHLGPQLCQMSPGQGAADIENQVSRVNRRFDTICEQIQRKAERIDLSKQRNVEVIGDIEDLLDWFHDVEKQLLQAEPLSADPDSLSVLLKEQKVLNEEVSSQKGRVRDILSAAKKLMRESSGNDQAEVRDKADELKDVANSVSTLCADRLAALEQALPLAEHFFETHADLCQWLDDIEAEAELVETPALNAHQIKKQQDKNKALMQSVNEHKALVDKLNKTGSAIKKLCTPKEGIRIQDIMDSDNSRYNALKDILRDRQNALEEAMQATSQFSDKLDGMLNSLSNTADQLQNAEPVSAHTEKIEEQLNENQAVLQDLDKRSNALEAVKRAADDVIVKAGGARDPAVKDIKQKLDKLNQLWDNIQKLARNRGRSLEDALAAAERFWDELTLVMKALKELQDSLNAQEPPAVEPGAIQHQQEALENILEFLEYAEEKFAGLGAVGSDIEAVKGQIQQLQAFKQEVDPHMVEIESLNRQAHELMERTSPAQAKSIREPLAQINKRWDDLLKGIVGRQRELENALLRLGQFQHALDEFMAWMSKTEKTLDDLTPVFGDPQVIEVELAKHKVLMNDIQAHQTSVDTLNSAGRQLIEANRGSEDASVTQSKLNKLNKRWQHLQDKATRRQNELEEALHEAQLFNQEIQDLLMWLSDIDSQLVSSKPVGGLPETAREQLNRFMELYNDLDNNKHKVDSVLQQGQEYLKRSNDGAAGNLQHNLKTLKQRWDNVLNRANDRKIKLEIALREATEFHEALQDFVEWLTNAEKFLSNLKPVSRVMDVVLEQIEDHKAFQKEVSAHREVMLNLDKKGTHLKYFSQKQDVILIKNLLISVQHRWERVVSKAAERTRALDHGYKESKEFHDAWSDLSHWLDDAEKQLDVLTHVGNDPEKIKQMLSKHKEFQRALGAKQPVFDGTMKLGRNLKEKCPKTDVAVLQDMMDDLKNKWNNVCAKSVDKQRKLEEALLFSGQFKDAVQALIDWLEKSKKTLSENQLLHGDLDTVMALVDQHKTFQDELKNRANNLESVRRTARELLETANEEDAEHIRTQLTQLDRMWIEVANLAEDKERLLSEALQEAERLHKAVHMLLEWLSDAEMKLRYSGPLPDDEETTKQQIADHQSFLKEMMEQEVNKDATIAHAQEILKKCHPDGVSVIRHWVTIIQSRWEEVSLWAKQREQRLNEHLRSLRDILDLLEELLKWLIAAEATLTALEAEPLPDEIPVLEQLITEHQAFMDDMTKRQPDVDRVTKAFQSKRQPPQQQQQGHPSKEKGRERHESAKSGRGTPSIPKGPARQSFEPEIKNPKAREMVDRWRNVWLLAMERQRRLQDKLNYLKELERIKNFDFDEWRKKFLAWMNNKKSRVMDLFRKIDKDNDGKVTYEEFIDGILKSKFPTSRLEMERVAEIFDRNSDGFIDHKEYIDTLRPDREKGPITEAEKIQDEVQRQVAQCTCVHRFKVYQVGEGKYRFGESQKLRLVRILRSTVMVRVGGGWVALDEFLVKNDPCRAKGRTNLELREQFILAEGVSQSLQPFKPKASPNSSQSSQSGNSSFNRSGMSLPATGPITKVG</sequence>
<dbReference type="GO" id="GO:0042060">
    <property type="term" value="P:wound healing"/>
    <property type="evidence" value="ECO:0007669"/>
    <property type="project" value="TreeGrafter"/>
</dbReference>
<dbReference type="GO" id="GO:0030056">
    <property type="term" value="C:hemidesmosome"/>
    <property type="evidence" value="ECO:0007669"/>
    <property type="project" value="TreeGrafter"/>
</dbReference>
<feature type="coiled-coil region" evidence="7">
    <location>
        <begin position="6535"/>
        <end position="6605"/>
    </location>
</feature>
<dbReference type="PANTHER" id="PTHR23169">
    <property type="entry name" value="ENVOPLAKIN"/>
    <property type="match status" value="1"/>
</dbReference>
<dbReference type="PROSITE" id="PS51460">
    <property type="entry name" value="GAR"/>
    <property type="match status" value="1"/>
</dbReference>
<keyword evidence="9" id="KW-0812">Transmembrane</keyword>
<proteinExistence type="predicted"/>
<protein>
    <recommendedName>
        <fullName evidence="14">Dystonin</fullName>
    </recommendedName>
</protein>
<dbReference type="InterPro" id="IPR018159">
    <property type="entry name" value="Spectrin/alpha-actinin"/>
</dbReference>
<dbReference type="GO" id="GO:0005886">
    <property type="term" value="C:plasma membrane"/>
    <property type="evidence" value="ECO:0007669"/>
    <property type="project" value="UniProtKB-SubCell"/>
</dbReference>
<dbReference type="EMBL" id="BMAV01004085">
    <property type="protein sequence ID" value="GFY44145.1"/>
    <property type="molecule type" value="Genomic_DNA"/>
</dbReference>
<evidence type="ECO:0000256" key="9">
    <source>
        <dbReference type="SAM" id="Phobius"/>
    </source>
</evidence>